<accession>A0A4Y3KJP9</accession>
<dbReference type="AlphaFoldDB" id="A0A4Y3KJP9"/>
<feature type="domain" description="Bacterial Ig-like" evidence="3">
    <location>
        <begin position="476"/>
        <end position="555"/>
    </location>
</feature>
<evidence type="ECO:0000256" key="1">
    <source>
        <dbReference type="SAM" id="SignalP"/>
    </source>
</evidence>
<dbReference type="Proteomes" id="UP000320461">
    <property type="component" value="Unassembled WGS sequence"/>
</dbReference>
<evidence type="ECO:0000313" key="4">
    <source>
        <dbReference type="EMBL" id="GEA83335.1"/>
    </source>
</evidence>
<organism evidence="4 5">
    <name type="scientific">Cellulomonas gelida</name>
    <dbReference type="NCBI Taxonomy" id="1712"/>
    <lineage>
        <taxon>Bacteria</taxon>
        <taxon>Bacillati</taxon>
        <taxon>Actinomycetota</taxon>
        <taxon>Actinomycetes</taxon>
        <taxon>Micrococcales</taxon>
        <taxon>Cellulomonadaceae</taxon>
        <taxon>Cellulomonas</taxon>
    </lineage>
</organism>
<dbReference type="GO" id="GO:0005975">
    <property type="term" value="P:carbohydrate metabolic process"/>
    <property type="evidence" value="ECO:0007669"/>
    <property type="project" value="UniProtKB-ARBA"/>
</dbReference>
<feature type="domain" description="Htaa" evidence="2">
    <location>
        <begin position="49"/>
        <end position="218"/>
    </location>
</feature>
<dbReference type="OrthoDB" id="7210788at2"/>
<reference evidence="4 5" key="1">
    <citation type="submission" date="2019-06" db="EMBL/GenBank/DDBJ databases">
        <title>Whole genome shotgun sequence of Cellulomonas gelida NBRC 3748.</title>
        <authorList>
            <person name="Hosoyama A."/>
            <person name="Uohara A."/>
            <person name="Ohji S."/>
            <person name="Ichikawa N."/>
        </authorList>
    </citation>
    <scope>NUCLEOTIDE SEQUENCE [LARGE SCALE GENOMIC DNA]</scope>
    <source>
        <strain evidence="4 5">NBRC 3748</strain>
    </source>
</reference>
<evidence type="ECO:0000259" key="3">
    <source>
        <dbReference type="Pfam" id="PF16640"/>
    </source>
</evidence>
<keyword evidence="5" id="KW-1185">Reference proteome</keyword>
<dbReference type="Gene3D" id="2.60.40.10">
    <property type="entry name" value="Immunoglobulins"/>
    <property type="match status" value="2"/>
</dbReference>
<feature type="chain" id="PRO_5021369191" description="Htaa domain-containing protein" evidence="1">
    <location>
        <begin position="41"/>
        <end position="652"/>
    </location>
</feature>
<gene>
    <name evidence="4" type="ORF">CGE01nite_05860</name>
</gene>
<keyword evidence="1" id="KW-0732">Signal</keyword>
<dbReference type="InterPro" id="IPR032109">
    <property type="entry name" value="Big_3_5"/>
</dbReference>
<comment type="caution">
    <text evidence="4">The sequence shown here is derived from an EMBL/GenBank/DDBJ whole genome shotgun (WGS) entry which is preliminary data.</text>
</comment>
<proteinExistence type="predicted"/>
<dbReference type="InterPro" id="IPR007331">
    <property type="entry name" value="Htaa"/>
</dbReference>
<name>A0A4Y3KJP9_9CELL</name>
<dbReference type="RefSeq" id="WP_141368880.1">
    <property type="nucleotide sequence ID" value="NZ_BJLQ01000004.1"/>
</dbReference>
<feature type="domain" description="Bacterial Ig-like" evidence="3">
    <location>
        <begin position="379"/>
        <end position="464"/>
    </location>
</feature>
<sequence>MFTRTATRGQAWTRRLVAAATATALGATALVAAAAVPASAADAPRVVSSGSLTWGFKQSFRTYVASGLNTEPVGERVVLTAPATFAEPGVGEARPYVFPVNAGSFDPAALTLDSDGGVTYSFPSHYFTISLSDVRIGTVGTQAVVTADARTVVTSDFGEFEAGEYQADDVAIANIGHLAVTTSATGATFTGTQLTLTAAGRAAVPLYPVGEVLDDISGSLETATPTVAVSRTSFERDGSATVTVEGSGFVPQASLAARPPLAGKPGGAYVAFGYFATTWRPSQGATSASRPAAATAWAVLAADVPTIGGAASGGVELRPDGTFTATLTVDRAAALAAAAGKVSAGRFGIYTYPGGSAATPAFETFTPVEFSKLGTEVVASSSRSVVGALPVVRATVSAVDASAPVGDVEVRDAKGVVRGRGVVADGAVTVALDKPLAAGTHTMTVAFLGDIDYAPATTSAVVTVAKGAAKVAATWPSLTHGRSAKVAVTVTGPVAATGKVTLLHGTKVLATGTLSGGKASLTVPKTLAAGSRTLTVSYGGSSQLDAAKVSSKRTVAKATSAVTAKAATVTTTVRGTVVVTVKATGTVPTGKATVQVTRNGRSYATKTVTLQGGTRTVTLPKLTTKGTYTVKVTYAGSSNVKASSRTVSLKVV</sequence>
<dbReference type="Pfam" id="PF04213">
    <property type="entry name" value="HtaA"/>
    <property type="match status" value="1"/>
</dbReference>
<protein>
    <recommendedName>
        <fullName evidence="6">Htaa domain-containing protein</fullName>
    </recommendedName>
</protein>
<dbReference type="Pfam" id="PF16640">
    <property type="entry name" value="Big_3_5"/>
    <property type="match status" value="2"/>
</dbReference>
<dbReference type="InterPro" id="IPR013783">
    <property type="entry name" value="Ig-like_fold"/>
</dbReference>
<evidence type="ECO:0008006" key="6">
    <source>
        <dbReference type="Google" id="ProtNLM"/>
    </source>
</evidence>
<evidence type="ECO:0000313" key="5">
    <source>
        <dbReference type="Proteomes" id="UP000320461"/>
    </source>
</evidence>
<feature type="signal peptide" evidence="1">
    <location>
        <begin position="1"/>
        <end position="40"/>
    </location>
</feature>
<dbReference type="EMBL" id="BJLQ01000004">
    <property type="protein sequence ID" value="GEA83335.1"/>
    <property type="molecule type" value="Genomic_DNA"/>
</dbReference>
<evidence type="ECO:0000259" key="2">
    <source>
        <dbReference type="Pfam" id="PF04213"/>
    </source>
</evidence>